<dbReference type="Gene3D" id="1.10.10.60">
    <property type="entry name" value="Homeodomain-like"/>
    <property type="match status" value="1"/>
</dbReference>
<evidence type="ECO:0000256" key="1">
    <source>
        <dbReference type="SAM" id="MobiDB-lite"/>
    </source>
</evidence>
<keyword evidence="2" id="KW-1185">Reference proteome</keyword>
<proteinExistence type="predicted"/>
<sequence length="742" mass="84029">MRFQYVSWNRAFKMNTDKRRSDILSLTSLDLRNDELRISRSGRVIKPRLAFWLGERIVYDCYGTPIKTENVITDTESFGSANTTKCSLSLSNGMKQKKRRKSANDSFKARKSIVRLVDYSDISSSGEDNGGECDSDISASLHVRRAKGFCRKISSSSEESFFSKQSSSHQEESSSHRLNRKIMNGNRKKGLQSRKQISEKVHDNVSNNTESDVSFTDYSSDDECQMDVRIHSPSKYKRTMCKSHRNNVSVILNLGIEEECSSSKKTSRQSIYTRKRLSESLVVDNRRSAKKVDDVNDAFHISRSGRIIKPRLASWVGHRISYSINSSPLKAIGVLNGSISSSSENNSLLQASGSRCMRPNSLEGTYNEEMIDDFNNTKSSSESSLISLHCNRVKNRFHVIDSSSESEKSFPKKTVVCRKRRFKKHKWKVDKRPTRRPDTRNSKINRKANKNLSKSKSLRSIENLDESTPASNCLENASDKQQVEGPELPRAWKKNELERLKLALNSIKPTSSDGWERVAVAIGGGRSATECEEVALKKLNYKRKTDANDSDEVELKECAGAVFKAKIGSLSYLVHAQRFTRKFLMTEAKEPKSPDNFFDYSKIVEMPSVAHFDPDDSLLDVLRTPEPSEIPKANRREFYPKLPSTNCSLTPQLSPTSEDEWKERDKKQRYVHHMLRANINSMYDKGSASSPNRAGSLTVDPKLLVKDAVKKLKKSRVVHDDLGEHNESSDDSVENTSMDITS</sequence>
<protein>
    <submittedName>
        <fullName evidence="3">Myb-like domain-containing protein</fullName>
    </submittedName>
</protein>
<evidence type="ECO:0000313" key="3">
    <source>
        <dbReference type="WBParaSite" id="SMUV_0000012501-mRNA-1"/>
    </source>
</evidence>
<dbReference type="Proteomes" id="UP000046393">
    <property type="component" value="Unplaced"/>
</dbReference>
<name>A0A0N5A7V6_9BILA</name>
<feature type="compositionally biased region" description="Polar residues" evidence="1">
    <location>
        <begin position="643"/>
        <end position="656"/>
    </location>
</feature>
<evidence type="ECO:0000313" key="2">
    <source>
        <dbReference type="Proteomes" id="UP000046393"/>
    </source>
</evidence>
<feature type="region of interest" description="Disordered" evidence="1">
    <location>
        <begin position="714"/>
        <end position="742"/>
    </location>
</feature>
<feature type="compositionally biased region" description="Basic and acidic residues" evidence="1">
    <location>
        <begin position="717"/>
        <end position="728"/>
    </location>
</feature>
<feature type="region of interest" description="Disordered" evidence="1">
    <location>
        <begin position="641"/>
        <end position="665"/>
    </location>
</feature>
<feature type="region of interest" description="Disordered" evidence="1">
    <location>
        <begin position="161"/>
        <end position="216"/>
    </location>
</feature>
<reference evidence="3" key="1">
    <citation type="submission" date="2017-02" db="UniProtKB">
        <authorList>
            <consortium name="WormBaseParasite"/>
        </authorList>
    </citation>
    <scope>IDENTIFICATION</scope>
</reference>
<feature type="compositionally biased region" description="Polar residues" evidence="1">
    <location>
        <begin position="204"/>
        <end position="216"/>
    </location>
</feature>
<feature type="compositionally biased region" description="Polar residues" evidence="1">
    <location>
        <begin position="466"/>
        <end position="475"/>
    </location>
</feature>
<dbReference type="STRING" id="451379.A0A0N5A7V6"/>
<accession>A0A0N5A7V6</accession>
<organism evidence="2 3">
    <name type="scientific">Syphacia muris</name>
    <dbReference type="NCBI Taxonomy" id="451379"/>
    <lineage>
        <taxon>Eukaryota</taxon>
        <taxon>Metazoa</taxon>
        <taxon>Ecdysozoa</taxon>
        <taxon>Nematoda</taxon>
        <taxon>Chromadorea</taxon>
        <taxon>Rhabditida</taxon>
        <taxon>Spirurina</taxon>
        <taxon>Oxyuridomorpha</taxon>
        <taxon>Oxyuroidea</taxon>
        <taxon>Oxyuridae</taxon>
        <taxon>Syphacia</taxon>
    </lineage>
</organism>
<feature type="region of interest" description="Disordered" evidence="1">
    <location>
        <begin position="426"/>
        <end position="490"/>
    </location>
</feature>
<feature type="compositionally biased region" description="Basic and acidic residues" evidence="1">
    <location>
        <begin position="430"/>
        <end position="441"/>
    </location>
</feature>
<dbReference type="WBParaSite" id="SMUV_0000012501-mRNA-1">
    <property type="protein sequence ID" value="SMUV_0000012501-mRNA-1"/>
    <property type="gene ID" value="SMUV_0000012501"/>
</dbReference>
<dbReference type="AlphaFoldDB" id="A0A0N5A7V6"/>
<feature type="compositionally biased region" description="Low complexity" evidence="1">
    <location>
        <begin position="450"/>
        <end position="460"/>
    </location>
</feature>